<dbReference type="SUPFAM" id="SSF53187">
    <property type="entry name" value="Zn-dependent exopeptidases"/>
    <property type="match status" value="1"/>
</dbReference>
<dbReference type="InterPro" id="IPR043472">
    <property type="entry name" value="Macro_dom-like"/>
</dbReference>
<dbReference type="SUPFAM" id="SSF52949">
    <property type="entry name" value="Macro domain-like"/>
    <property type="match status" value="1"/>
</dbReference>
<keyword evidence="3" id="KW-0645">Protease</keyword>
<dbReference type="Gene3D" id="3.40.630.10">
    <property type="entry name" value="Zn peptidases"/>
    <property type="match status" value="1"/>
</dbReference>
<sequence>MKKINSIEVKNKFVSTNGNNLKVFFLFEKTNLSQVLKKNKIKFPNNVLNDFSGKSKEIIQFYNKSEIVVLCGFGDNQNNNSYNLKEVIKHLCKLLKNIKKDNIIFYLLKGKLDFLKNQIQYVNDEFFEQKTFVKNFFKIIERKSKRKLSIKNSIKNEISFKSSMYKNSMSVSSKSFKTRKLLKNDILFEDNKNNNIIFISENQVKPLQQFVDLLEKVKLVKYLGDAPANILTPPMFVNILNKVGRMNDLNVEIMGNKKLRKMGMNTLLSVSSGSKYSGYLVKLQSIHANLKEKPIVFVGKGITFDSGGLSLKRPKSMIDMKNDMLGAGTIMGVANYLGKIKCKKNVIFLLAIAENMPDRRATRPGDVVKSYSGKLVEIVDTDAEGRLVMADAISYAHEFNPKLIINVAGLTGQQSSLSGGLFASVLGNNKNQIKKLIVTGEKTNEKLVEFPIYPENMAQTKSEIANVKNYNYKYRNSTIYAAAFLCNFVKKNQPWVHIDIAGPEYTDGSTGFGVRLLSEFVLN</sequence>
<reference evidence="6" key="1">
    <citation type="submission" date="2018-11" db="EMBL/GenBank/DDBJ databases">
        <title>A distinct lineage of giant viruses engineers rhodopsin photosystems in predatory marine eukaryotes.</title>
        <authorList>
            <person name="Needham D.M."/>
            <person name="Yoshizawa S."/>
            <person name="Hosaka T."/>
            <person name="Poirier C."/>
            <person name="Choi C.-J."/>
            <person name="Hehenberger E."/>
            <person name="Irwin N.A.T."/>
            <person name="Wilken S."/>
            <person name="Yung C.-M."/>
            <person name="Bachy C."/>
            <person name="Kurihara R."/>
            <person name="Nakajima Y."/>
            <person name="Kojima K."/>
            <person name="Kimura-Someya T."/>
            <person name="Leonard G."/>
            <person name="Malmstrom R.R."/>
            <person name="Mende D."/>
            <person name="Olson D.K."/>
            <person name="Sudo Y."/>
            <person name="Sudek S."/>
            <person name="Richards T.A."/>
            <person name="DeLong E.F."/>
            <person name="Keeling P.J."/>
            <person name="Santoro A.E."/>
            <person name="Shirouzu M."/>
            <person name="Iwasaki W."/>
            <person name="Worden A.Z."/>
        </authorList>
    </citation>
    <scope>NUCLEOTIDE SEQUENCE</scope>
</reference>
<dbReference type="CDD" id="cd00433">
    <property type="entry name" value="Peptidase_M17"/>
    <property type="match status" value="1"/>
</dbReference>
<evidence type="ECO:0000313" key="6">
    <source>
        <dbReference type="EMBL" id="QDY51705.1"/>
    </source>
</evidence>
<evidence type="ECO:0000256" key="2">
    <source>
        <dbReference type="ARBA" id="ARBA00022438"/>
    </source>
</evidence>
<protein>
    <submittedName>
        <fullName evidence="6">Cytosol aminopeptidase family, catalytic domain protein</fullName>
    </submittedName>
</protein>
<dbReference type="InterPro" id="IPR011356">
    <property type="entry name" value="Leucine_aapep/pepB"/>
</dbReference>
<dbReference type="Gene3D" id="3.40.220.10">
    <property type="entry name" value="Leucine Aminopeptidase, subunit E, domain 1"/>
    <property type="match status" value="1"/>
</dbReference>
<keyword evidence="2 6" id="KW-0031">Aminopeptidase</keyword>
<dbReference type="GO" id="GO:0030145">
    <property type="term" value="F:manganese ion binding"/>
    <property type="evidence" value="ECO:0007669"/>
    <property type="project" value="InterPro"/>
</dbReference>
<dbReference type="PRINTS" id="PR00481">
    <property type="entry name" value="LAMNOPPTDASE"/>
</dbReference>
<dbReference type="InterPro" id="IPR000819">
    <property type="entry name" value="Peptidase_M17_C"/>
</dbReference>
<dbReference type="GO" id="GO:0006508">
    <property type="term" value="P:proteolysis"/>
    <property type="evidence" value="ECO:0007669"/>
    <property type="project" value="UniProtKB-KW"/>
</dbReference>
<accession>A0A5B8IGY4</accession>
<gene>
    <name evidence="6" type="ORF">1_90</name>
</gene>
<feature type="domain" description="Cytosol aminopeptidase" evidence="5">
    <location>
        <begin position="219"/>
        <end position="517"/>
    </location>
</feature>
<evidence type="ECO:0000256" key="4">
    <source>
        <dbReference type="ARBA" id="ARBA00022801"/>
    </source>
</evidence>
<proteinExistence type="inferred from homology"/>
<dbReference type="PANTHER" id="PTHR11963:SF23">
    <property type="entry name" value="CYTOSOL AMINOPEPTIDASE"/>
    <property type="match status" value="1"/>
</dbReference>
<evidence type="ECO:0000256" key="1">
    <source>
        <dbReference type="ARBA" id="ARBA00009528"/>
    </source>
</evidence>
<evidence type="ECO:0000256" key="3">
    <source>
        <dbReference type="ARBA" id="ARBA00022670"/>
    </source>
</evidence>
<dbReference type="PANTHER" id="PTHR11963">
    <property type="entry name" value="LEUCINE AMINOPEPTIDASE-RELATED"/>
    <property type="match status" value="1"/>
</dbReference>
<evidence type="ECO:0000259" key="5">
    <source>
        <dbReference type="Pfam" id="PF00883"/>
    </source>
</evidence>
<keyword evidence="4" id="KW-0378">Hydrolase</keyword>
<name>A0A5B8IGY4_9VIRU</name>
<comment type="similarity">
    <text evidence="1">Belongs to the peptidase M17 family.</text>
</comment>
<dbReference type="GO" id="GO:0070006">
    <property type="term" value="F:metalloaminopeptidase activity"/>
    <property type="evidence" value="ECO:0007669"/>
    <property type="project" value="InterPro"/>
</dbReference>
<dbReference type="Pfam" id="PF00883">
    <property type="entry name" value="Peptidase_M17"/>
    <property type="match status" value="1"/>
</dbReference>
<organism evidence="6">
    <name type="scientific">Mimiviridae sp. ChoanoV1</name>
    <dbReference type="NCBI Taxonomy" id="2596887"/>
    <lineage>
        <taxon>Viruses</taxon>
        <taxon>Varidnaviria</taxon>
        <taxon>Bamfordvirae</taxon>
        <taxon>Nucleocytoviricota</taxon>
        <taxon>Megaviricetes</taxon>
        <taxon>Imitervirales</taxon>
        <taxon>Schizomimiviridae</taxon>
    </lineage>
</organism>
<dbReference type="EMBL" id="MK250085">
    <property type="protein sequence ID" value="QDY51705.1"/>
    <property type="molecule type" value="Genomic_DNA"/>
</dbReference>